<reference evidence="4 5" key="1">
    <citation type="submission" date="2018-08" db="EMBL/GenBank/DDBJ databases">
        <title>Genome and evolution of the arbuscular mycorrhizal fungus Diversispora epigaea (formerly Glomus versiforme) and its bacterial endosymbionts.</title>
        <authorList>
            <person name="Sun X."/>
            <person name="Fei Z."/>
            <person name="Harrison M."/>
        </authorList>
    </citation>
    <scope>NUCLEOTIDE SEQUENCE [LARGE SCALE GENOMIC DNA]</scope>
    <source>
        <strain evidence="4 5">IT104</strain>
    </source>
</reference>
<feature type="compositionally biased region" description="Basic and acidic residues" evidence="1">
    <location>
        <begin position="126"/>
        <end position="138"/>
    </location>
</feature>
<evidence type="ECO:0000256" key="2">
    <source>
        <dbReference type="SAM" id="Phobius"/>
    </source>
</evidence>
<dbReference type="Proteomes" id="UP000266861">
    <property type="component" value="Unassembled WGS sequence"/>
</dbReference>
<keyword evidence="3" id="KW-0732">Signal</keyword>
<name>A0A397IFY8_9GLOM</name>
<evidence type="ECO:0000256" key="3">
    <source>
        <dbReference type="SAM" id="SignalP"/>
    </source>
</evidence>
<keyword evidence="5" id="KW-1185">Reference proteome</keyword>
<feature type="compositionally biased region" description="Acidic residues" evidence="1">
    <location>
        <begin position="141"/>
        <end position="153"/>
    </location>
</feature>
<feature type="compositionally biased region" description="Acidic residues" evidence="1">
    <location>
        <begin position="28"/>
        <end position="68"/>
    </location>
</feature>
<accession>A0A397IFY8</accession>
<sequence>MFVLLIAIFFYKFFIKPEDVSTAQIEENSSEGEGEGEYEGEDEDEDEGEDEGESENEDDEEGEEGEEEDEVLYFRAVVVRKYVRVNYISYSYIVTPLAAFIFYKIIIKGEQNAQMKPDSKPVNVSVEERNSDEERSSYEEISSDEESGSEDENVDEEFIHFRALLVRKYARVNYVRRE</sequence>
<dbReference type="AlphaFoldDB" id="A0A397IFY8"/>
<dbReference type="EMBL" id="PQFF01000204">
    <property type="protein sequence ID" value="RHZ74839.1"/>
    <property type="molecule type" value="Genomic_DNA"/>
</dbReference>
<keyword evidence="2" id="KW-0472">Membrane</keyword>
<feature type="transmembrane region" description="Helical" evidence="2">
    <location>
        <begin position="87"/>
        <end position="106"/>
    </location>
</feature>
<feature type="region of interest" description="Disordered" evidence="1">
    <location>
        <begin position="114"/>
        <end position="153"/>
    </location>
</feature>
<organism evidence="4 5">
    <name type="scientific">Diversispora epigaea</name>
    <dbReference type="NCBI Taxonomy" id="1348612"/>
    <lineage>
        <taxon>Eukaryota</taxon>
        <taxon>Fungi</taxon>
        <taxon>Fungi incertae sedis</taxon>
        <taxon>Mucoromycota</taxon>
        <taxon>Glomeromycotina</taxon>
        <taxon>Glomeromycetes</taxon>
        <taxon>Diversisporales</taxon>
        <taxon>Diversisporaceae</taxon>
        <taxon>Diversispora</taxon>
    </lineage>
</organism>
<feature type="region of interest" description="Disordered" evidence="1">
    <location>
        <begin position="23"/>
        <end position="68"/>
    </location>
</feature>
<comment type="caution">
    <text evidence="4">The sequence shown here is derived from an EMBL/GenBank/DDBJ whole genome shotgun (WGS) entry which is preliminary data.</text>
</comment>
<feature type="chain" id="PRO_5017190386" evidence="3">
    <location>
        <begin position="18"/>
        <end position="178"/>
    </location>
</feature>
<keyword evidence="2" id="KW-0812">Transmembrane</keyword>
<evidence type="ECO:0000256" key="1">
    <source>
        <dbReference type="SAM" id="MobiDB-lite"/>
    </source>
</evidence>
<proteinExistence type="predicted"/>
<evidence type="ECO:0000313" key="4">
    <source>
        <dbReference type="EMBL" id="RHZ74839.1"/>
    </source>
</evidence>
<evidence type="ECO:0000313" key="5">
    <source>
        <dbReference type="Proteomes" id="UP000266861"/>
    </source>
</evidence>
<keyword evidence="2" id="KW-1133">Transmembrane helix</keyword>
<feature type="signal peptide" evidence="3">
    <location>
        <begin position="1"/>
        <end position="17"/>
    </location>
</feature>
<protein>
    <submittedName>
        <fullName evidence="4">Uncharacterized protein</fullName>
    </submittedName>
</protein>
<gene>
    <name evidence="4" type="ORF">Glove_219g7</name>
</gene>